<dbReference type="Pfam" id="PF13860">
    <property type="entry name" value="FlgD_ig"/>
    <property type="match status" value="1"/>
</dbReference>
<keyword evidence="8" id="KW-1185">Reference proteome</keyword>
<dbReference type="InterPro" id="IPR025965">
    <property type="entry name" value="FlgD/Vpr_Ig-like"/>
</dbReference>
<protein>
    <recommendedName>
        <fullName evidence="2 5">Basal-body rod modification protein FlgD</fullName>
    </recommendedName>
</protein>
<proteinExistence type="inferred from homology"/>
<organism evidence="7 8">
    <name type="scientific">Pseudorhodoferax soli</name>
    <dbReference type="NCBI Taxonomy" id="545864"/>
    <lineage>
        <taxon>Bacteria</taxon>
        <taxon>Pseudomonadati</taxon>
        <taxon>Pseudomonadota</taxon>
        <taxon>Betaproteobacteria</taxon>
        <taxon>Burkholderiales</taxon>
        <taxon>Comamonadaceae</taxon>
    </lineage>
</organism>
<dbReference type="Pfam" id="PF03963">
    <property type="entry name" value="FlgD"/>
    <property type="match status" value="1"/>
</dbReference>
<keyword evidence="3 5" id="KW-1005">Bacterial flagellum biogenesis</keyword>
<reference evidence="7 8" key="1">
    <citation type="submission" date="2018-07" db="EMBL/GenBank/DDBJ databases">
        <title>Genomic Encyclopedia of Type Strains, Phase IV (KMG-IV): sequencing the most valuable type-strain genomes for metagenomic binning, comparative biology and taxonomic classification.</title>
        <authorList>
            <person name="Goeker M."/>
        </authorList>
    </citation>
    <scope>NUCLEOTIDE SEQUENCE [LARGE SCALE GENOMIC DNA]</scope>
    <source>
        <strain evidence="7 8">DSM 21634</strain>
    </source>
</reference>
<dbReference type="Proteomes" id="UP000252884">
    <property type="component" value="Unassembled WGS sequence"/>
</dbReference>
<evidence type="ECO:0000259" key="6">
    <source>
        <dbReference type="Pfam" id="PF13860"/>
    </source>
</evidence>
<dbReference type="GO" id="GO:0044781">
    <property type="term" value="P:bacterial-type flagellum organization"/>
    <property type="evidence" value="ECO:0007669"/>
    <property type="project" value="UniProtKB-UniRule"/>
</dbReference>
<dbReference type="Gene3D" id="2.60.40.4070">
    <property type="match status" value="1"/>
</dbReference>
<feature type="domain" description="FlgD/Vpr Ig-like" evidence="6">
    <location>
        <begin position="108"/>
        <end position="174"/>
    </location>
</feature>
<keyword evidence="7" id="KW-0282">Flagellum</keyword>
<dbReference type="AlphaFoldDB" id="A0A368XWR9"/>
<dbReference type="OrthoDB" id="9785233at2"/>
<dbReference type="EMBL" id="QPJK01000005">
    <property type="protein sequence ID" value="RCW70474.1"/>
    <property type="molecule type" value="Genomic_DNA"/>
</dbReference>
<dbReference type="RefSeq" id="WP_114469405.1">
    <property type="nucleotide sequence ID" value="NZ_QPJK01000005.1"/>
</dbReference>
<evidence type="ECO:0000256" key="3">
    <source>
        <dbReference type="ARBA" id="ARBA00022795"/>
    </source>
</evidence>
<evidence type="ECO:0000256" key="2">
    <source>
        <dbReference type="ARBA" id="ARBA00016013"/>
    </source>
</evidence>
<evidence type="ECO:0000313" key="7">
    <source>
        <dbReference type="EMBL" id="RCW70474.1"/>
    </source>
</evidence>
<keyword evidence="7" id="KW-0966">Cell projection</keyword>
<evidence type="ECO:0000256" key="4">
    <source>
        <dbReference type="ARBA" id="ARBA00024746"/>
    </source>
</evidence>
<comment type="caution">
    <text evidence="7">The sequence shown here is derived from an EMBL/GenBank/DDBJ whole genome shotgun (WGS) entry which is preliminary data.</text>
</comment>
<comment type="function">
    <text evidence="4 5">Required for flagellar hook formation. May act as a scaffolding protein.</text>
</comment>
<dbReference type="Gene3D" id="2.30.30.910">
    <property type="match status" value="1"/>
</dbReference>
<evidence type="ECO:0000313" key="8">
    <source>
        <dbReference type="Proteomes" id="UP000252884"/>
    </source>
</evidence>
<gene>
    <name evidence="7" type="ORF">DES41_105417</name>
</gene>
<evidence type="ECO:0000256" key="5">
    <source>
        <dbReference type="RuleBase" id="RU362076"/>
    </source>
</evidence>
<keyword evidence="7" id="KW-0969">Cilium</keyword>
<dbReference type="InterPro" id="IPR005648">
    <property type="entry name" value="FlgD"/>
</dbReference>
<accession>A0A368XWR9</accession>
<name>A0A368XWR9_9BURK</name>
<comment type="similarity">
    <text evidence="1 5">Belongs to the FlgD family.</text>
</comment>
<evidence type="ECO:0000256" key="1">
    <source>
        <dbReference type="ARBA" id="ARBA00010577"/>
    </source>
</evidence>
<sequence length="223" mass="22390">MVTTVNNQSAGQTASAGLPSIASALGGDISDLFVKLLVAQIKNQNPLEPTDPAAFVGQLSQLSQVEALRLLADQGTASASAMASMQVISLGSQVGTDVTVQTGQLQLDKEPVQVDFTLSSPSTKTTLVLTGSGGRKHSIELGTKPIGAVSTAVDPVALGIAPGTYTLSVETSTKETPATSVTGLLGNVQIGSNGAAMVQVAGVGQVPASSLVGFHGRPTTPIN</sequence>